<dbReference type="Proteomes" id="UP000294933">
    <property type="component" value="Unassembled WGS sequence"/>
</dbReference>
<proteinExistence type="predicted"/>
<sequence length="229" mass="25670">MPALSPLNIPQEVLLHIFSYLDLPELASLSKISPFLAVLAADPVLHRTRLQVVAPSRVEHSLFARGGSLRPDVADLLHWGVMKGLGIERRWRAGQYFYSPQSVKQYETSQRLQRQHVRHVLSSYLAETRSQTSKTASALQSLHTARVLPDVECASPAMSRLLLPVIRRLKWALRKDGIAQMVRGREPTGDWFEGKGRGIVREGDERVRLAVCPGVKKVVGFYESLINCA</sequence>
<evidence type="ECO:0000259" key="1">
    <source>
        <dbReference type="PROSITE" id="PS50181"/>
    </source>
</evidence>
<dbReference type="InterPro" id="IPR036047">
    <property type="entry name" value="F-box-like_dom_sf"/>
</dbReference>
<dbReference type="SMART" id="SM00256">
    <property type="entry name" value="FBOX"/>
    <property type="match status" value="1"/>
</dbReference>
<reference evidence="2 3" key="1">
    <citation type="submission" date="2018-06" db="EMBL/GenBank/DDBJ databases">
        <title>A transcriptomic atlas of mushroom development highlights an independent origin of complex multicellularity.</title>
        <authorList>
            <consortium name="DOE Joint Genome Institute"/>
            <person name="Krizsan K."/>
            <person name="Almasi E."/>
            <person name="Merenyi Z."/>
            <person name="Sahu N."/>
            <person name="Viragh M."/>
            <person name="Koszo T."/>
            <person name="Mondo S."/>
            <person name="Kiss B."/>
            <person name="Balint B."/>
            <person name="Kues U."/>
            <person name="Barry K."/>
            <person name="Hegedus J.C."/>
            <person name="Henrissat B."/>
            <person name="Johnson J."/>
            <person name="Lipzen A."/>
            <person name="Ohm R."/>
            <person name="Nagy I."/>
            <person name="Pangilinan J."/>
            <person name="Yan J."/>
            <person name="Xiong Y."/>
            <person name="Grigoriev I.V."/>
            <person name="Hibbett D.S."/>
            <person name="Nagy L.G."/>
        </authorList>
    </citation>
    <scope>NUCLEOTIDE SEQUENCE [LARGE SCALE GENOMIC DNA]</scope>
    <source>
        <strain evidence="2 3">SZMC22713</strain>
    </source>
</reference>
<dbReference type="AlphaFoldDB" id="A0A4Y7Q0Z0"/>
<evidence type="ECO:0000313" key="3">
    <source>
        <dbReference type="Proteomes" id="UP000294933"/>
    </source>
</evidence>
<dbReference type="VEuPathDB" id="FungiDB:BD410DRAFT_790380"/>
<organism evidence="2 3">
    <name type="scientific">Rickenella mellea</name>
    <dbReference type="NCBI Taxonomy" id="50990"/>
    <lineage>
        <taxon>Eukaryota</taxon>
        <taxon>Fungi</taxon>
        <taxon>Dikarya</taxon>
        <taxon>Basidiomycota</taxon>
        <taxon>Agaricomycotina</taxon>
        <taxon>Agaricomycetes</taxon>
        <taxon>Hymenochaetales</taxon>
        <taxon>Rickenellaceae</taxon>
        <taxon>Rickenella</taxon>
    </lineage>
</organism>
<dbReference type="SUPFAM" id="SSF81383">
    <property type="entry name" value="F-box domain"/>
    <property type="match status" value="1"/>
</dbReference>
<dbReference type="Pfam" id="PF12937">
    <property type="entry name" value="F-box-like"/>
    <property type="match status" value="1"/>
</dbReference>
<protein>
    <recommendedName>
        <fullName evidence="1">F-box domain-containing protein</fullName>
    </recommendedName>
</protein>
<keyword evidence="3" id="KW-1185">Reference proteome</keyword>
<gene>
    <name evidence="2" type="ORF">BD410DRAFT_790380</name>
</gene>
<dbReference type="InterPro" id="IPR001810">
    <property type="entry name" value="F-box_dom"/>
</dbReference>
<accession>A0A4Y7Q0Z0</accession>
<dbReference type="OrthoDB" id="3219396at2759"/>
<name>A0A4Y7Q0Z0_9AGAM</name>
<evidence type="ECO:0000313" key="2">
    <source>
        <dbReference type="EMBL" id="TDL21001.1"/>
    </source>
</evidence>
<dbReference type="PROSITE" id="PS50181">
    <property type="entry name" value="FBOX"/>
    <property type="match status" value="1"/>
</dbReference>
<feature type="domain" description="F-box" evidence="1">
    <location>
        <begin position="3"/>
        <end position="48"/>
    </location>
</feature>
<dbReference type="EMBL" id="ML170184">
    <property type="protein sequence ID" value="TDL21001.1"/>
    <property type="molecule type" value="Genomic_DNA"/>
</dbReference>
<dbReference type="Gene3D" id="1.20.1280.50">
    <property type="match status" value="1"/>
</dbReference>
<dbReference type="STRING" id="50990.A0A4Y7Q0Z0"/>